<keyword evidence="2" id="KW-1185">Reference proteome</keyword>
<dbReference type="AlphaFoldDB" id="A0A410G0T2"/>
<dbReference type="KEGG" id="aev:EI546_03645"/>
<reference evidence="1 2" key="1">
    <citation type="submission" date="2019-01" db="EMBL/GenBank/DDBJ databases">
        <title>Complete genome sequencing of Aequorivita sp. H23M31.</title>
        <authorList>
            <person name="Bae J.-W."/>
        </authorList>
    </citation>
    <scope>NUCLEOTIDE SEQUENCE [LARGE SCALE GENOMIC DNA]</scope>
    <source>
        <strain evidence="1 2">H23M31</strain>
    </source>
</reference>
<dbReference type="EMBL" id="CP034951">
    <property type="protein sequence ID" value="QAA80877.1"/>
    <property type="molecule type" value="Genomic_DNA"/>
</dbReference>
<protein>
    <submittedName>
        <fullName evidence="1">Uncharacterized protein</fullName>
    </submittedName>
</protein>
<organism evidence="1 2">
    <name type="scientific">Aequorivita ciconiae</name>
    <dbReference type="NCBI Taxonomy" id="2494375"/>
    <lineage>
        <taxon>Bacteria</taxon>
        <taxon>Pseudomonadati</taxon>
        <taxon>Bacteroidota</taxon>
        <taxon>Flavobacteriia</taxon>
        <taxon>Flavobacteriales</taxon>
        <taxon>Flavobacteriaceae</taxon>
        <taxon>Aequorivita</taxon>
    </lineage>
</organism>
<accession>A0A410G0T2</accession>
<gene>
    <name evidence="1" type="ORF">EI546_03645</name>
</gene>
<sequence length="91" mass="11264">MNRRIVEYLYHGFMPYVPKDKLEAYNNEFNKKGKNSLGFVKEFFPRYVDIPYYHKFPIRDSDAFLFNYFVIDLELYGLKQTNTFKKFKRYF</sequence>
<evidence type="ECO:0000313" key="2">
    <source>
        <dbReference type="Proteomes" id="UP000285517"/>
    </source>
</evidence>
<dbReference type="OrthoDB" id="1448433at2"/>
<evidence type="ECO:0000313" key="1">
    <source>
        <dbReference type="EMBL" id="QAA80877.1"/>
    </source>
</evidence>
<dbReference type="RefSeq" id="WP_128249270.1">
    <property type="nucleotide sequence ID" value="NZ_CP034951.1"/>
</dbReference>
<dbReference type="Proteomes" id="UP000285517">
    <property type="component" value="Chromosome"/>
</dbReference>
<name>A0A410G0T2_9FLAO</name>
<proteinExistence type="predicted"/>